<dbReference type="Gene3D" id="3.40.710.10">
    <property type="entry name" value="DD-peptidase/beta-lactamase superfamily"/>
    <property type="match status" value="1"/>
</dbReference>
<dbReference type="PANTHER" id="PTHR46825">
    <property type="entry name" value="D-ALANYL-D-ALANINE-CARBOXYPEPTIDASE/ENDOPEPTIDASE AMPH"/>
    <property type="match status" value="1"/>
</dbReference>
<dbReference type="RefSeq" id="WP_182607507.1">
    <property type="nucleotide sequence ID" value="NZ_VKHT01000740.1"/>
</dbReference>
<evidence type="ECO:0000256" key="1">
    <source>
        <dbReference type="SAM" id="Phobius"/>
    </source>
</evidence>
<evidence type="ECO:0000259" key="2">
    <source>
        <dbReference type="Pfam" id="PF00144"/>
    </source>
</evidence>
<keyword evidence="1" id="KW-0812">Transmembrane</keyword>
<dbReference type="InterPro" id="IPR001466">
    <property type="entry name" value="Beta-lactam-related"/>
</dbReference>
<dbReference type="Gene3D" id="3.50.50.60">
    <property type="entry name" value="FAD/NAD(P)-binding domain"/>
    <property type="match status" value="2"/>
</dbReference>
<reference evidence="5" key="1">
    <citation type="submission" date="2019-10" db="EMBL/GenBank/DDBJ databases">
        <title>Streptomyces sp. nov., a novel actinobacterium isolated from alkaline environment.</title>
        <authorList>
            <person name="Golinska P."/>
        </authorList>
    </citation>
    <scope>NUCLEOTIDE SEQUENCE [LARGE SCALE GENOMIC DNA]</scope>
    <source>
        <strain evidence="5">DSM 42118</strain>
    </source>
</reference>
<dbReference type="EMBL" id="VKHT01000740">
    <property type="protein sequence ID" value="MBB0246120.1"/>
    <property type="molecule type" value="Genomic_DNA"/>
</dbReference>
<keyword evidence="1" id="KW-0472">Membrane</keyword>
<dbReference type="SUPFAM" id="SSF51905">
    <property type="entry name" value="FAD/NAD(P)-binding domain"/>
    <property type="match status" value="1"/>
</dbReference>
<feature type="transmembrane region" description="Helical" evidence="1">
    <location>
        <begin position="689"/>
        <end position="711"/>
    </location>
</feature>
<dbReference type="GO" id="GO:0016787">
    <property type="term" value="F:hydrolase activity"/>
    <property type="evidence" value="ECO:0007669"/>
    <property type="project" value="UniProtKB-KW"/>
</dbReference>
<dbReference type="GO" id="GO:0016491">
    <property type="term" value="F:oxidoreductase activity"/>
    <property type="evidence" value="ECO:0007669"/>
    <property type="project" value="InterPro"/>
</dbReference>
<dbReference type="Pfam" id="PF00144">
    <property type="entry name" value="Beta-lactamase"/>
    <property type="match status" value="1"/>
</dbReference>
<accession>A0A7W3TGI4</accession>
<dbReference type="InterPro" id="IPR012338">
    <property type="entry name" value="Beta-lactam/transpept-like"/>
</dbReference>
<feature type="domain" description="Beta-lactamase-related" evidence="2">
    <location>
        <begin position="228"/>
        <end position="554"/>
    </location>
</feature>
<feature type="domain" description="FAD/NAD(P)-binding" evidence="3">
    <location>
        <begin position="10"/>
        <end position="207"/>
    </location>
</feature>
<dbReference type="Pfam" id="PF07992">
    <property type="entry name" value="Pyr_redox_2"/>
    <property type="match status" value="1"/>
</dbReference>
<dbReference type="SUPFAM" id="SSF56601">
    <property type="entry name" value="beta-lactamase/transpeptidase-like"/>
    <property type="match status" value="1"/>
</dbReference>
<evidence type="ECO:0000259" key="3">
    <source>
        <dbReference type="Pfam" id="PF07992"/>
    </source>
</evidence>
<feature type="transmembrane region" description="Helical" evidence="1">
    <location>
        <begin position="732"/>
        <end position="752"/>
    </location>
</feature>
<comment type="caution">
    <text evidence="4">The sequence shown here is derived from an EMBL/GenBank/DDBJ whole genome shotgun (WGS) entry which is preliminary data.</text>
</comment>
<name>A0A7W3TGI4_9ACTN</name>
<dbReference type="AlphaFoldDB" id="A0A7W3TGI4"/>
<organism evidence="4 5">
    <name type="scientific">Streptomyces alkaliphilus</name>
    <dbReference type="NCBI Taxonomy" id="1472722"/>
    <lineage>
        <taxon>Bacteria</taxon>
        <taxon>Bacillati</taxon>
        <taxon>Actinomycetota</taxon>
        <taxon>Actinomycetes</taxon>
        <taxon>Kitasatosporales</taxon>
        <taxon>Streptomycetaceae</taxon>
        <taxon>Streptomyces</taxon>
    </lineage>
</organism>
<keyword evidence="1" id="KW-1133">Transmembrane helix</keyword>
<gene>
    <name evidence="4" type="ORF">FNQ90_18910</name>
</gene>
<dbReference type="PANTHER" id="PTHR46825:SF9">
    <property type="entry name" value="BETA-LACTAMASE-RELATED DOMAIN-CONTAINING PROTEIN"/>
    <property type="match status" value="1"/>
</dbReference>
<keyword evidence="4" id="KW-0378">Hydrolase</keyword>
<evidence type="ECO:0000313" key="5">
    <source>
        <dbReference type="Proteomes" id="UP000538929"/>
    </source>
</evidence>
<sequence>APGPRFRVTLGDGTTVTADRLLITTGLIDELPDVPGVAERWGHEVLHCPYCHGWEVRDRAIGILSTGPMGVHQALMWRQWSQDVTLFLHTGTEPDEEEYEQLAARGVAVVDGRVAELLIRNDRLRGVVLEDGRVIDREAVVVAPRFTARSGLLADLGITPVDQEMGGHVIGSHITADPTGATEAPGVWVAGNVGVLTEQVIGSAAAGMRAGSMINADLTAEDLDTWLDGLVPAALESTGIPGAAISVVHDGEVLTARGYGHADTGADGGEPLPVDPERTLFRVGSVSKLFTATAVMRLVESGDIDLDADVHEYLDFTVPTSFDDDLTMRHLLTHTPGFEERIADLIAPEGSGVDLRAHLVEDPPEQVYRPGTVPAYSNYGAALAGYVVERVGGVPFEEYVRENILEPLGMDSSEFAQPLPEDLRDRMASGYASTTGPAGPFEIVTGPPAGSLTSSATDMTRFMLAHLGEAGDGPALLTPESLELMHAPGLDAASLGTLAEGPRMTLGFFEEDRNGRRVIGHGGDTTLFHSHLQLHPDSGTGVFVALNGGGRGDIDSLRLREAILHGFTDRYFPGDPGSPGVEATAAEHAALLEGVYENSRSMHSTFMSVVGVLGGQTRIVAREDGTILVTPGPETLEPTAYEEIEPGVWREVGGQRLLTVRVRDDRVEAIGYASAFALLPVSAARQASLALPLLVVSTVILLGASLARPAGALVRRRFSLPAPTRTARLPRALRTTGAVVALTALAGWALVLTRIMELEPVPSLLLRALVGAQWLGVLGLIPAALVLVGDIRHRAGPGRYVAGALVLLGFVGVAYFAAVFGLLSPDVTY</sequence>
<dbReference type="Proteomes" id="UP000538929">
    <property type="component" value="Unassembled WGS sequence"/>
</dbReference>
<protein>
    <submittedName>
        <fullName evidence="4">Serine hydrolase</fullName>
    </submittedName>
</protein>
<evidence type="ECO:0000313" key="4">
    <source>
        <dbReference type="EMBL" id="MBB0246120.1"/>
    </source>
</evidence>
<dbReference type="InterPro" id="IPR050491">
    <property type="entry name" value="AmpC-like"/>
</dbReference>
<proteinExistence type="predicted"/>
<dbReference type="InterPro" id="IPR023753">
    <property type="entry name" value="FAD/NAD-binding_dom"/>
</dbReference>
<feature type="transmembrane region" description="Helical" evidence="1">
    <location>
        <begin position="800"/>
        <end position="823"/>
    </location>
</feature>
<feature type="non-terminal residue" evidence="4">
    <location>
        <position position="1"/>
    </location>
</feature>
<feature type="transmembrane region" description="Helical" evidence="1">
    <location>
        <begin position="764"/>
        <end position="788"/>
    </location>
</feature>
<dbReference type="InterPro" id="IPR036188">
    <property type="entry name" value="FAD/NAD-bd_sf"/>
</dbReference>
<keyword evidence="5" id="KW-1185">Reference proteome</keyword>